<name>A0ABN3TLG4_9ACTN</name>
<dbReference type="Proteomes" id="UP001500886">
    <property type="component" value="Unassembled WGS sequence"/>
</dbReference>
<dbReference type="InterPro" id="IPR029069">
    <property type="entry name" value="HotDog_dom_sf"/>
</dbReference>
<dbReference type="Pfam" id="PF03756">
    <property type="entry name" value="AfsA"/>
    <property type="match status" value="2"/>
</dbReference>
<dbReference type="Gene3D" id="3.10.129.10">
    <property type="entry name" value="Hotdog Thioesterase"/>
    <property type="match status" value="1"/>
</dbReference>
<protein>
    <submittedName>
        <fullName evidence="2">Gamma-butyrolactone biosynthesis protein ScbA</fullName>
    </submittedName>
</protein>
<feature type="domain" description="A-factor biosynthesis hotdog" evidence="1">
    <location>
        <begin position="29"/>
        <end position="160"/>
    </location>
</feature>
<feature type="domain" description="A-factor biosynthesis hotdog" evidence="1">
    <location>
        <begin position="199"/>
        <end position="311"/>
    </location>
</feature>
<evidence type="ECO:0000313" key="3">
    <source>
        <dbReference type="Proteomes" id="UP001500886"/>
    </source>
</evidence>
<dbReference type="InterPro" id="IPR047757">
    <property type="entry name" value="AfsA-like"/>
</dbReference>
<organism evidence="2 3">
    <name type="scientific">Streptomyces luteosporeus</name>
    <dbReference type="NCBI Taxonomy" id="173856"/>
    <lineage>
        <taxon>Bacteria</taxon>
        <taxon>Bacillati</taxon>
        <taxon>Actinomycetota</taxon>
        <taxon>Actinomycetes</taxon>
        <taxon>Kitasatosporales</taxon>
        <taxon>Streptomycetaceae</taxon>
        <taxon>Streptomyces</taxon>
    </lineage>
</organism>
<dbReference type="RefSeq" id="WP_344433044.1">
    <property type="nucleotide sequence ID" value="NZ_BAAASL010000002.1"/>
</dbReference>
<comment type="caution">
    <text evidence="2">The sequence shown here is derived from an EMBL/GenBank/DDBJ whole genome shotgun (WGS) entry which is preliminary data.</text>
</comment>
<dbReference type="NCBIfam" id="NF041195">
    <property type="entry name" value="ScbA_BarX_GamBu"/>
    <property type="match status" value="1"/>
</dbReference>
<reference evidence="2 3" key="1">
    <citation type="journal article" date="2019" name="Int. J. Syst. Evol. Microbiol.">
        <title>The Global Catalogue of Microorganisms (GCM) 10K type strain sequencing project: providing services to taxonomists for standard genome sequencing and annotation.</title>
        <authorList>
            <consortium name="The Broad Institute Genomics Platform"/>
            <consortium name="The Broad Institute Genome Sequencing Center for Infectious Disease"/>
            <person name="Wu L."/>
            <person name="Ma J."/>
        </authorList>
    </citation>
    <scope>NUCLEOTIDE SEQUENCE [LARGE SCALE GENOMIC DNA]</scope>
    <source>
        <strain evidence="2 3">JCM 4542</strain>
    </source>
</reference>
<sequence length="319" mass="34956">MMTATLIRGATTTTAYDRAAYDQTVPRQFVHRSALSEVFLTGSAGLGEGTYLVSAQWPRAHSFFTLERNRRHDPMLVAETVRQTGLLIAHTEYGVPLGHNFLMWDLSYDIEEEGLHIDGAPSEVTAVATSHDVRMRGTQLAGMRLRIELFRDGRRIGGGGTSFHVTSPTAYRRLRPIDLLSAWADAAEAPLPAPVDPHLVGRDREEDVALAPAAGTHTWDLRADCRHPVLFDHPVDHVPGMAVMEAMRQAAHLVAGPGPVTPASYTTEFAHYVEFGTPCTVHAEITGRTEEGTHITTRAVQDGRTAVTGRLVMRPRARA</sequence>
<keyword evidence="3" id="KW-1185">Reference proteome</keyword>
<evidence type="ECO:0000313" key="2">
    <source>
        <dbReference type="EMBL" id="GAA2708827.1"/>
    </source>
</evidence>
<dbReference type="EMBL" id="BAAASL010000002">
    <property type="protein sequence ID" value="GAA2708827.1"/>
    <property type="molecule type" value="Genomic_DNA"/>
</dbReference>
<dbReference type="InterPro" id="IPR005509">
    <property type="entry name" value="AfsA_hotdog_dom"/>
</dbReference>
<proteinExistence type="predicted"/>
<accession>A0ABN3TLG4</accession>
<dbReference type="SUPFAM" id="SSF54637">
    <property type="entry name" value="Thioesterase/thiol ester dehydrase-isomerase"/>
    <property type="match status" value="1"/>
</dbReference>
<evidence type="ECO:0000259" key="1">
    <source>
        <dbReference type="Pfam" id="PF03756"/>
    </source>
</evidence>
<gene>
    <name evidence="2" type="primary">scbA_1</name>
    <name evidence="2" type="ORF">GCM10010315_05920</name>
</gene>